<dbReference type="PANTHER" id="PTHR12763">
    <property type="match status" value="1"/>
</dbReference>
<feature type="region of interest" description="Disordered" evidence="6">
    <location>
        <begin position="212"/>
        <end position="237"/>
    </location>
</feature>
<feature type="transmembrane region" description="Helical" evidence="7">
    <location>
        <begin position="39"/>
        <end position="60"/>
    </location>
</feature>
<evidence type="ECO:0000259" key="8">
    <source>
        <dbReference type="PROSITE" id="PS50076"/>
    </source>
</evidence>
<feature type="transmembrane region" description="Helical" evidence="7">
    <location>
        <begin position="6"/>
        <end position="27"/>
    </location>
</feature>
<feature type="compositionally biased region" description="Low complexity" evidence="6">
    <location>
        <begin position="212"/>
        <end position="226"/>
    </location>
</feature>
<gene>
    <name evidence="9" type="ordered locus">Snov_1009</name>
</gene>
<dbReference type="InterPro" id="IPR001623">
    <property type="entry name" value="DnaJ_domain"/>
</dbReference>
<evidence type="ECO:0000313" key="9">
    <source>
        <dbReference type="EMBL" id="ADH88331.1"/>
    </source>
</evidence>
<dbReference type="Gene3D" id="1.10.287.110">
    <property type="entry name" value="DnaJ domain"/>
    <property type="match status" value="1"/>
</dbReference>
<feature type="domain" description="J" evidence="8">
    <location>
        <begin position="157"/>
        <end position="210"/>
    </location>
</feature>
<proteinExistence type="inferred from homology"/>
<comment type="similarity">
    <text evidence="5">Belongs to the TIM14 family.</text>
</comment>
<dbReference type="AlphaFoldDB" id="D7A6V7"/>
<keyword evidence="3 7" id="KW-1133">Transmembrane helix</keyword>
<dbReference type="GO" id="GO:0016020">
    <property type="term" value="C:membrane"/>
    <property type="evidence" value="ECO:0007669"/>
    <property type="project" value="UniProtKB-SubCell"/>
</dbReference>
<protein>
    <submittedName>
        <fullName evidence="9">Heat shock protein DnaJ domain protein</fullName>
    </submittedName>
</protein>
<dbReference type="InterPro" id="IPR036869">
    <property type="entry name" value="J_dom_sf"/>
</dbReference>
<feature type="transmembrane region" description="Helical" evidence="7">
    <location>
        <begin position="66"/>
        <end position="84"/>
    </location>
</feature>
<name>D7A6V7_ANCN5</name>
<dbReference type="eggNOG" id="COG2214">
    <property type="taxonomic scope" value="Bacteria"/>
</dbReference>
<evidence type="ECO:0000256" key="7">
    <source>
        <dbReference type="SAM" id="Phobius"/>
    </source>
</evidence>
<evidence type="ECO:0000256" key="1">
    <source>
        <dbReference type="ARBA" id="ARBA00004167"/>
    </source>
</evidence>
<dbReference type="CDD" id="cd06257">
    <property type="entry name" value="DnaJ"/>
    <property type="match status" value="1"/>
</dbReference>
<keyword evidence="4 7" id="KW-0472">Membrane</keyword>
<dbReference type="Proteomes" id="UP000006633">
    <property type="component" value="Chromosome"/>
</dbReference>
<dbReference type="PANTHER" id="PTHR12763:SF28">
    <property type="entry name" value="GEO10507P1-RELATED"/>
    <property type="match status" value="1"/>
</dbReference>
<evidence type="ECO:0000256" key="5">
    <source>
        <dbReference type="ARBA" id="ARBA00038105"/>
    </source>
</evidence>
<evidence type="ECO:0000256" key="6">
    <source>
        <dbReference type="SAM" id="MobiDB-lite"/>
    </source>
</evidence>
<sequence>MSSGMVISSIALAISLIISGIKFIDWISHSDPRVVMRMGRLGLLIVAVASVPGLMTLLALQNWTGAMLLGAAMLLALVVVKWRMLLPRARFRPMWVEGEMPAEVRPYYQPPVPDAELARRAAIVLQDYIAHASRHDAIARNSSDEIEADGGPMSAEEARAVLGLADGANAAEVRKAHRRLMQLVHPDRGGTDYLAMKINRAKDALLRKSATAAGAAGARATRAAKSPRTTHAGKAGG</sequence>
<evidence type="ECO:0000256" key="3">
    <source>
        <dbReference type="ARBA" id="ARBA00022989"/>
    </source>
</evidence>
<keyword evidence="2 7" id="KW-0812">Transmembrane</keyword>
<dbReference type="KEGG" id="sno:Snov_1009"/>
<keyword evidence="9" id="KW-0346">Stress response</keyword>
<keyword evidence="10" id="KW-1185">Reference proteome</keyword>
<evidence type="ECO:0000256" key="4">
    <source>
        <dbReference type="ARBA" id="ARBA00023136"/>
    </source>
</evidence>
<evidence type="ECO:0000256" key="2">
    <source>
        <dbReference type="ARBA" id="ARBA00022692"/>
    </source>
</evidence>
<reference evidence="9 10" key="1">
    <citation type="journal article" date="2012" name="Stand. Genomic Sci.">
        <title>Complete genome sequence of the facultatively chemolithoautotrophic and methylotrophic alpha Proteobacterium Starkeya novella type strain (ATCC 8093(T)).</title>
        <authorList>
            <person name="Kappler U."/>
            <person name="Davenport K."/>
            <person name="Beatson S."/>
            <person name="Lucas S."/>
            <person name="Lapidus A."/>
            <person name="Copeland A."/>
            <person name="Berry K.W."/>
            <person name="Glavina Del Rio T."/>
            <person name="Hammon N."/>
            <person name="Dalin E."/>
            <person name="Tice H."/>
            <person name="Pitluck S."/>
            <person name="Richardson P."/>
            <person name="Bruce D."/>
            <person name="Goodwin L.A."/>
            <person name="Han C."/>
            <person name="Tapia R."/>
            <person name="Detter J.C."/>
            <person name="Chang Y.J."/>
            <person name="Jeffries C.D."/>
            <person name="Land M."/>
            <person name="Hauser L."/>
            <person name="Kyrpides N.C."/>
            <person name="Goker M."/>
            <person name="Ivanova N."/>
            <person name="Klenk H.P."/>
            <person name="Woyke T."/>
        </authorList>
    </citation>
    <scope>NUCLEOTIDE SEQUENCE [LARGE SCALE GENOMIC DNA]</scope>
    <source>
        <strain evidence="10">ATCC 8093 / DSM 506 / JCM 20403 / CCM 1077 / IAM 12100 / NBRC 12443 / NCIMB 10456</strain>
    </source>
</reference>
<dbReference type="STRING" id="639283.Snov_1009"/>
<evidence type="ECO:0000313" key="10">
    <source>
        <dbReference type="Proteomes" id="UP000006633"/>
    </source>
</evidence>
<dbReference type="PROSITE" id="PS50076">
    <property type="entry name" value="DNAJ_2"/>
    <property type="match status" value="1"/>
</dbReference>
<dbReference type="SMART" id="SM00271">
    <property type="entry name" value="DnaJ"/>
    <property type="match status" value="1"/>
</dbReference>
<dbReference type="EMBL" id="CP002026">
    <property type="protein sequence ID" value="ADH88331.1"/>
    <property type="molecule type" value="Genomic_DNA"/>
</dbReference>
<organism evidence="9 10">
    <name type="scientific">Ancylobacter novellus (strain ATCC 8093 / DSM 506 / JCM 20403 / CCM 1077 / IAM 12100 / NBRC 12443 / NCIMB 10456)</name>
    <name type="common">Starkeya novella</name>
    <dbReference type="NCBI Taxonomy" id="639283"/>
    <lineage>
        <taxon>Bacteria</taxon>
        <taxon>Pseudomonadati</taxon>
        <taxon>Pseudomonadota</taxon>
        <taxon>Alphaproteobacteria</taxon>
        <taxon>Hyphomicrobiales</taxon>
        <taxon>Xanthobacteraceae</taxon>
        <taxon>Ancylobacter</taxon>
    </lineage>
</organism>
<dbReference type="SUPFAM" id="SSF46565">
    <property type="entry name" value="Chaperone J-domain"/>
    <property type="match status" value="1"/>
</dbReference>
<accession>D7A6V7</accession>
<dbReference type="HOGENOM" id="CLU_1170093_0_0_5"/>
<comment type="subcellular location">
    <subcellularLocation>
        <location evidence="1">Membrane</location>
        <topology evidence="1">Single-pass membrane protein</topology>
    </subcellularLocation>
</comment>